<dbReference type="Gene3D" id="2.40.10.500">
    <property type="match status" value="1"/>
</dbReference>
<protein>
    <submittedName>
        <fullName evidence="5">SMP-30/gluconolactonase/LRE family protein</fullName>
    </submittedName>
</protein>
<dbReference type="InterPro" id="IPR001258">
    <property type="entry name" value="NHL_repeat"/>
</dbReference>
<gene>
    <name evidence="5" type="ORF">I2456_12350</name>
    <name evidence="4" type="ORF">MKUB_23470</name>
</gene>
<sequence>MPSADQPAFIVSDADWLTLVEKFGLVAQLEDRAGADGNVAATPGGAPLARPKRKLWIYGVIVAAVMFVVVPAMMMSVSSIWGSQQRKDQQLKADRERPFALPFTDLRVPHGVAVDAAGNVYVTDGRTNRVLKLMAGSNTQIVLPFTGLDLSAGVVDNSTGGIAVDGDGNVYVTDSGHNRVLELAVGSSSQTVLPFRGLDFPEGLAVDAAGTVYVADRNDYRVVKLAAGSKTQTELPSLGRWVSPNDLAVDAMGTLYASVNTSCRKSNCSYLVRLAPGAGGWTTLPSAGTEQYVAVGPAGDLYVITSGDKGGVMRWAPGSDTWTELPGGFPFVDPQGLAVDTRGNLYVTDHTGSRQPETLFDKWELASDDSEGFVLKLPAR</sequence>
<name>A0AAX1JF02_9MYCO</name>
<evidence type="ECO:0000256" key="1">
    <source>
        <dbReference type="ARBA" id="ARBA00022737"/>
    </source>
</evidence>
<keyword evidence="3" id="KW-0812">Transmembrane</keyword>
<keyword evidence="6" id="KW-1185">Reference proteome</keyword>
<proteinExistence type="predicted"/>
<dbReference type="InterPro" id="IPR011044">
    <property type="entry name" value="Quino_amine_DH_bsu"/>
</dbReference>
<dbReference type="SUPFAM" id="SSF50969">
    <property type="entry name" value="YVTN repeat-like/Quinoprotein amine dehydrogenase"/>
    <property type="match status" value="1"/>
</dbReference>
<dbReference type="Gene3D" id="2.120.10.30">
    <property type="entry name" value="TolB, C-terminal domain"/>
    <property type="match status" value="1"/>
</dbReference>
<dbReference type="EMBL" id="BLKU01000003">
    <property type="protein sequence ID" value="GFG64857.1"/>
    <property type="molecule type" value="Genomic_DNA"/>
</dbReference>
<evidence type="ECO:0000313" key="4">
    <source>
        <dbReference type="EMBL" id="GFG64857.1"/>
    </source>
</evidence>
<keyword evidence="3" id="KW-0472">Membrane</keyword>
<evidence type="ECO:0000313" key="5">
    <source>
        <dbReference type="EMBL" id="QPI40149.1"/>
    </source>
</evidence>
<reference evidence="4" key="2">
    <citation type="submission" date="2020-02" db="EMBL/GenBank/DDBJ databases">
        <authorList>
            <person name="Matsumoto Y."/>
            <person name="Kinjo T."/>
            <person name="Motooka D."/>
            <person name="Nabeya D."/>
            <person name="Jung N."/>
            <person name="Uechi K."/>
            <person name="Horii T."/>
            <person name="Iida T."/>
            <person name="Fujita J."/>
            <person name="Nakamura S."/>
        </authorList>
    </citation>
    <scope>NUCLEOTIDE SEQUENCE</scope>
    <source>
        <strain evidence="4">JCM 13573</strain>
    </source>
</reference>
<organism evidence="5 7">
    <name type="scientific">Mycobacterium kubicae</name>
    <dbReference type="NCBI Taxonomy" id="120959"/>
    <lineage>
        <taxon>Bacteria</taxon>
        <taxon>Bacillati</taxon>
        <taxon>Actinomycetota</taxon>
        <taxon>Actinomycetes</taxon>
        <taxon>Mycobacteriales</taxon>
        <taxon>Mycobacteriaceae</taxon>
        <taxon>Mycobacterium</taxon>
        <taxon>Mycobacterium simiae complex</taxon>
    </lineage>
</organism>
<keyword evidence="1" id="KW-0677">Repeat</keyword>
<dbReference type="AlphaFoldDB" id="A0AAX1JF02"/>
<dbReference type="PANTHER" id="PTHR24104">
    <property type="entry name" value="E3 UBIQUITIN-PROTEIN LIGASE NHLRC1-RELATED"/>
    <property type="match status" value="1"/>
</dbReference>
<dbReference type="Proteomes" id="UP000663583">
    <property type="component" value="Chromosome"/>
</dbReference>
<dbReference type="Pfam" id="PF01436">
    <property type="entry name" value="NHL"/>
    <property type="match status" value="3"/>
</dbReference>
<accession>A0AAX1JF02</accession>
<feature type="transmembrane region" description="Helical" evidence="3">
    <location>
        <begin position="55"/>
        <end position="81"/>
    </location>
</feature>
<dbReference type="InterPro" id="IPR050952">
    <property type="entry name" value="TRIM-NHL_E3_ligases"/>
</dbReference>
<dbReference type="PANTHER" id="PTHR24104:SF25">
    <property type="entry name" value="PROTEIN LIN-41"/>
    <property type="match status" value="1"/>
</dbReference>
<feature type="repeat" description="NHL" evidence="2">
    <location>
        <begin position="187"/>
        <end position="228"/>
    </location>
</feature>
<feature type="repeat" description="NHL" evidence="2">
    <location>
        <begin position="102"/>
        <end position="136"/>
    </location>
</feature>
<evidence type="ECO:0000256" key="2">
    <source>
        <dbReference type="PROSITE-ProRule" id="PRU00504"/>
    </source>
</evidence>
<dbReference type="RefSeq" id="WP_139823042.1">
    <property type="nucleotide sequence ID" value="NZ_BLKU01000003.1"/>
</dbReference>
<keyword evidence="3" id="KW-1133">Transmembrane helix</keyword>
<dbReference type="EMBL" id="CP065047">
    <property type="protein sequence ID" value="QPI40149.1"/>
    <property type="molecule type" value="Genomic_DNA"/>
</dbReference>
<reference evidence="5" key="3">
    <citation type="submission" date="2020-11" db="EMBL/GenBank/DDBJ databases">
        <title>Intraspecies plasmid and genomic variation of Mycobacterium kubicae revealed by the complete genome sequences of two clinical isolates.</title>
        <authorList>
            <person name="Hendrix J.R."/>
            <person name="Epperson L.E."/>
            <person name="Honda J.R."/>
            <person name="Strong M."/>
        </authorList>
    </citation>
    <scope>NUCLEOTIDE SEQUENCE</scope>
    <source>
        <strain evidence="5">JCM 13573</strain>
    </source>
</reference>
<dbReference type="KEGG" id="mku:I2456_12350"/>
<dbReference type="InterPro" id="IPR011042">
    <property type="entry name" value="6-blade_b-propeller_TolB-like"/>
</dbReference>
<evidence type="ECO:0000313" key="7">
    <source>
        <dbReference type="Proteomes" id="UP000663583"/>
    </source>
</evidence>
<dbReference type="SUPFAM" id="SSF101898">
    <property type="entry name" value="NHL repeat"/>
    <property type="match status" value="1"/>
</dbReference>
<dbReference type="GO" id="GO:0008270">
    <property type="term" value="F:zinc ion binding"/>
    <property type="evidence" value="ECO:0007669"/>
    <property type="project" value="UniProtKB-KW"/>
</dbReference>
<dbReference type="Proteomes" id="UP000465306">
    <property type="component" value="Unassembled WGS sequence"/>
</dbReference>
<evidence type="ECO:0000313" key="6">
    <source>
        <dbReference type="Proteomes" id="UP000465306"/>
    </source>
</evidence>
<dbReference type="PROSITE" id="PS51125">
    <property type="entry name" value="NHL"/>
    <property type="match status" value="2"/>
</dbReference>
<reference evidence="4 6" key="1">
    <citation type="journal article" date="2019" name="Emerg. Microbes Infect.">
        <title>Comprehensive subspecies identification of 175 nontuberculous mycobacteria species based on 7547 genomic profiles.</title>
        <authorList>
            <person name="Matsumoto Y."/>
            <person name="Kinjo T."/>
            <person name="Motooka D."/>
            <person name="Nabeya D."/>
            <person name="Jung N."/>
            <person name="Uechi K."/>
            <person name="Horii T."/>
            <person name="Iida T."/>
            <person name="Fujita J."/>
            <person name="Nakamura S."/>
        </authorList>
    </citation>
    <scope>NUCLEOTIDE SEQUENCE [LARGE SCALE GENOMIC DNA]</scope>
    <source>
        <strain evidence="4 6">JCM 13573</strain>
    </source>
</reference>
<evidence type="ECO:0000256" key="3">
    <source>
        <dbReference type="SAM" id="Phobius"/>
    </source>
</evidence>